<dbReference type="RefSeq" id="WP_145062897.1">
    <property type="nucleotide sequence ID" value="NZ_CP036287.1"/>
</dbReference>
<reference evidence="2 3" key="1">
    <citation type="submission" date="2019-02" db="EMBL/GenBank/DDBJ databases">
        <title>Deep-cultivation of Planctomycetes and their phenomic and genomic characterization uncovers novel biology.</title>
        <authorList>
            <person name="Wiegand S."/>
            <person name="Jogler M."/>
            <person name="Boedeker C."/>
            <person name="Pinto D."/>
            <person name="Vollmers J."/>
            <person name="Rivas-Marin E."/>
            <person name="Kohn T."/>
            <person name="Peeters S.H."/>
            <person name="Heuer A."/>
            <person name="Rast P."/>
            <person name="Oberbeckmann S."/>
            <person name="Bunk B."/>
            <person name="Jeske O."/>
            <person name="Meyerdierks A."/>
            <person name="Storesund J.E."/>
            <person name="Kallscheuer N."/>
            <person name="Luecker S."/>
            <person name="Lage O.M."/>
            <person name="Pohl T."/>
            <person name="Merkel B.J."/>
            <person name="Hornburger P."/>
            <person name="Mueller R.-W."/>
            <person name="Bruemmer F."/>
            <person name="Labrenz M."/>
            <person name="Spormann A.M."/>
            <person name="Op den Camp H."/>
            <person name="Overmann J."/>
            <person name="Amann R."/>
            <person name="Jetten M.S.M."/>
            <person name="Mascher T."/>
            <person name="Medema M.H."/>
            <person name="Devos D.P."/>
            <person name="Kaster A.-K."/>
            <person name="Ovreas L."/>
            <person name="Rohde M."/>
            <person name="Galperin M.Y."/>
            <person name="Jogler C."/>
        </authorList>
    </citation>
    <scope>NUCLEOTIDE SEQUENCE [LARGE SCALE GENOMIC DNA]</scope>
    <source>
        <strain evidence="2 3">Pla133</strain>
    </source>
</reference>
<gene>
    <name evidence="2" type="ORF">Pla133_09330</name>
</gene>
<name>A0A518BFV5_9BACT</name>
<keyword evidence="1" id="KW-0732">Signal</keyword>
<dbReference type="SUPFAM" id="SSF69318">
    <property type="entry name" value="Integrin alpha N-terminal domain"/>
    <property type="match status" value="2"/>
</dbReference>
<evidence type="ECO:0000313" key="2">
    <source>
        <dbReference type="EMBL" id="QDU65867.1"/>
    </source>
</evidence>
<sequence length="875" mass="89913">MRAAPLHLSLATLTLASTAHTQSILRAPRYELSGDQNYVALADLDQNGTVDGVVSSASGWFSVLDVGTNPTLGATIPGLSGQEYNALGDVTGDGLADLVVRYNDLPSAGTSGVRLYAGRGDGSFDPPLQLPGPELTWELVLGDVNGDGTLDVVTYDTDTVFGVGTDYQVNAWILDGPTPLAAPSQSLPTYAGHLTVLDRDGDGSDEVAVARAAFEPGGADLYLVDWDAAANPGLVQVLEVTTYIGSASSLTAGDVDGDGDDDLVFTQYTTGGIGAFVLENSGGTLVAGPGQSGIGGTPWIGPGYMVDWDGDGDDDLMYLDFSSQFSSALIYLGRSEGLTVEFATYWSWPGASQPWGIAGVADLNGDGRLDVAAGSAVLLGSGTIEAVGKPILTEGCCATVTAEAVDVDGDGDLDLSGGSRYVTINDGTGKGPAVDAFSIPLPGTELVDQVLARGDFDGDGYGDLAVEWGQLIQTFPFNPTFEFLGTRLLRGQADGVYVDGGVAVAGIAVGAQYSGLIDSADFDGDGDLDVLGSGGWYPGDGAGHFGAKVAGFSGEPRAIADLDGDGDTDLLMRETFGNTSSWHFQQNDGSGNFTEVQTFELVVPMGEIPLLFDFDRDGLVDLCFATLGGTTTSGLTVALNLGGGAYTAPLQMLPSVGGYERVAAGDVNGDGLADLLGWRDQQGSLGTRLELWLATATGGVYELESYFGPNSYSIADLDGDGDGDLISNLLIEATTFDTPSSGSVKQYGFGYGGGPVAPVLGAKGPFVPGTPSAELRIVHGIGGAFYFVYWGTTEVNLVDVPLPGAGVFIAPLYQIYAGVLGGTPGAEGEGSVAIDKTVWTTAIPGFTIPQQALLVHPGYPAGFALTNAVTIGYGF</sequence>
<dbReference type="InterPro" id="IPR013517">
    <property type="entry name" value="FG-GAP"/>
</dbReference>
<dbReference type="Proteomes" id="UP000316921">
    <property type="component" value="Chromosome"/>
</dbReference>
<evidence type="ECO:0000256" key="1">
    <source>
        <dbReference type="ARBA" id="ARBA00022729"/>
    </source>
</evidence>
<accession>A0A518BFV5</accession>
<dbReference type="Gene3D" id="2.130.10.130">
    <property type="entry name" value="Integrin alpha, N-terminal"/>
    <property type="match status" value="3"/>
</dbReference>
<dbReference type="PANTHER" id="PTHR46580:SF2">
    <property type="entry name" value="MAM DOMAIN-CONTAINING PROTEIN"/>
    <property type="match status" value="1"/>
</dbReference>
<dbReference type="Pfam" id="PF13517">
    <property type="entry name" value="FG-GAP_3"/>
    <property type="match status" value="3"/>
</dbReference>
<dbReference type="EMBL" id="CP036287">
    <property type="protein sequence ID" value="QDU65867.1"/>
    <property type="molecule type" value="Genomic_DNA"/>
</dbReference>
<evidence type="ECO:0000313" key="3">
    <source>
        <dbReference type="Proteomes" id="UP000316921"/>
    </source>
</evidence>
<dbReference type="InterPro" id="IPR028994">
    <property type="entry name" value="Integrin_alpha_N"/>
</dbReference>
<keyword evidence="3" id="KW-1185">Reference proteome</keyword>
<dbReference type="PANTHER" id="PTHR46580">
    <property type="entry name" value="SENSOR KINASE-RELATED"/>
    <property type="match status" value="1"/>
</dbReference>
<protein>
    <submittedName>
        <fullName evidence="2">FG-GAP repeat protein</fullName>
    </submittedName>
</protein>
<dbReference type="AlphaFoldDB" id="A0A518BFV5"/>
<dbReference type="KEGG" id="pbap:Pla133_09330"/>
<organism evidence="2 3">
    <name type="scientific">Engelhardtia mirabilis</name>
    <dbReference type="NCBI Taxonomy" id="2528011"/>
    <lineage>
        <taxon>Bacteria</taxon>
        <taxon>Pseudomonadati</taxon>
        <taxon>Planctomycetota</taxon>
        <taxon>Planctomycetia</taxon>
        <taxon>Planctomycetia incertae sedis</taxon>
        <taxon>Engelhardtia</taxon>
    </lineage>
</organism>
<proteinExistence type="predicted"/>